<keyword evidence="3" id="KW-1185">Reference proteome</keyword>
<dbReference type="GO" id="GO:0004029">
    <property type="term" value="F:aldehyde dehydrogenase (NAD+) activity"/>
    <property type="evidence" value="ECO:0007669"/>
    <property type="project" value="TreeGrafter"/>
</dbReference>
<comment type="caution">
    <text evidence="2">The sequence shown here is derived from an EMBL/GenBank/DDBJ whole genome shotgun (WGS) entry which is preliminary data.</text>
</comment>
<dbReference type="GO" id="GO:0005737">
    <property type="term" value="C:cytoplasm"/>
    <property type="evidence" value="ECO:0007669"/>
    <property type="project" value="TreeGrafter"/>
</dbReference>
<sequence>MTPSTALVLGGTQFVGRHLVQSLLDAGWAVTLFSRGRTNPDLFPGVARLVGDRQSDVTALAAGRWDVVFDVSAYHPADVTRVADVIQDGCGHYVLVSSVSAYADVSRPGGTEDASLAVIDGPVPAEYDKQYYGELKALCEQVVADRFPVSTMIRPTVVDGPFDTTERLTSWVDRLAAPGAHLVPPDTTTPFQYIDARDLADFMVRVAAQGITGPFTAAARPTTFQEVLDGIDEVVGGVRTFTLTQAELEEEQVQPWVDLPLWLPAGTPGRAGFFALDPGRALAAGLRTRPLVETIRDTHAWSAARDGSGPRIGISLEREADLAARYGQG</sequence>
<dbReference type="InterPro" id="IPR001509">
    <property type="entry name" value="Epimerase_deHydtase"/>
</dbReference>
<dbReference type="Proteomes" id="UP000663801">
    <property type="component" value="Unassembled WGS sequence"/>
</dbReference>
<protein>
    <submittedName>
        <fullName evidence="2">NAD-dependent epimerase/dehydratase family protein</fullName>
    </submittedName>
</protein>
<organism evidence="2 3">
    <name type="scientific">Nakamurella flavida</name>
    <dbReference type="NCBI Taxonomy" id="363630"/>
    <lineage>
        <taxon>Bacteria</taxon>
        <taxon>Bacillati</taxon>
        <taxon>Actinomycetota</taxon>
        <taxon>Actinomycetes</taxon>
        <taxon>Nakamurellales</taxon>
        <taxon>Nakamurellaceae</taxon>
        <taxon>Nakamurella</taxon>
    </lineage>
</organism>
<dbReference type="EMBL" id="JAERWL010000014">
    <property type="protein sequence ID" value="MBM9478019.1"/>
    <property type="molecule type" value="Genomic_DNA"/>
</dbReference>
<dbReference type="PANTHER" id="PTHR48079:SF6">
    <property type="entry name" value="NAD(P)-BINDING DOMAIN-CONTAINING PROTEIN-RELATED"/>
    <property type="match status" value="1"/>
</dbReference>
<evidence type="ECO:0000259" key="1">
    <source>
        <dbReference type="Pfam" id="PF01370"/>
    </source>
</evidence>
<accession>A0A939C6F9</accession>
<dbReference type="PANTHER" id="PTHR48079">
    <property type="entry name" value="PROTEIN YEEZ"/>
    <property type="match status" value="1"/>
</dbReference>
<dbReference type="InterPro" id="IPR051783">
    <property type="entry name" value="NAD(P)-dependent_oxidoreduct"/>
</dbReference>
<feature type="domain" description="NAD-dependent epimerase/dehydratase" evidence="1">
    <location>
        <begin position="6"/>
        <end position="209"/>
    </location>
</feature>
<dbReference type="Gene3D" id="3.40.50.720">
    <property type="entry name" value="NAD(P)-binding Rossmann-like Domain"/>
    <property type="match status" value="1"/>
</dbReference>
<dbReference type="Pfam" id="PF01370">
    <property type="entry name" value="Epimerase"/>
    <property type="match status" value="1"/>
</dbReference>
<evidence type="ECO:0000313" key="3">
    <source>
        <dbReference type="Proteomes" id="UP000663801"/>
    </source>
</evidence>
<dbReference type="SUPFAM" id="SSF51735">
    <property type="entry name" value="NAD(P)-binding Rossmann-fold domains"/>
    <property type="match status" value="1"/>
</dbReference>
<reference evidence="2" key="1">
    <citation type="submission" date="2021-01" db="EMBL/GenBank/DDBJ databases">
        <title>KCTC 19127 draft genome.</title>
        <authorList>
            <person name="An D."/>
        </authorList>
    </citation>
    <scope>NUCLEOTIDE SEQUENCE</scope>
    <source>
        <strain evidence="2">KCTC 19127</strain>
    </source>
</reference>
<dbReference type="RefSeq" id="WP_205258136.1">
    <property type="nucleotide sequence ID" value="NZ_BAAAPV010000002.1"/>
</dbReference>
<dbReference type="InterPro" id="IPR036291">
    <property type="entry name" value="NAD(P)-bd_dom_sf"/>
</dbReference>
<gene>
    <name evidence="2" type="ORF">JL107_16340</name>
</gene>
<name>A0A939C6F9_9ACTN</name>
<proteinExistence type="predicted"/>
<evidence type="ECO:0000313" key="2">
    <source>
        <dbReference type="EMBL" id="MBM9478019.1"/>
    </source>
</evidence>
<dbReference type="AlphaFoldDB" id="A0A939C6F9"/>